<dbReference type="GO" id="GO:0050660">
    <property type="term" value="F:flavin adenine dinucleotide binding"/>
    <property type="evidence" value="ECO:0007669"/>
    <property type="project" value="InterPro"/>
</dbReference>
<evidence type="ECO:0000256" key="3">
    <source>
        <dbReference type="PIRSR" id="PIRSR000137-2"/>
    </source>
</evidence>
<name>A0A194X1M0_MOLSC</name>
<comment type="cofactor">
    <cofactor evidence="3">
        <name>FAD</name>
        <dbReference type="ChEBI" id="CHEBI:57692"/>
    </cofactor>
</comment>
<dbReference type="InterPro" id="IPR036188">
    <property type="entry name" value="FAD/NAD-bd_sf"/>
</dbReference>
<dbReference type="SUPFAM" id="SSF54373">
    <property type="entry name" value="FAD-linked reductases, C-terminal domain"/>
    <property type="match status" value="1"/>
</dbReference>
<dbReference type="InterPro" id="IPR000172">
    <property type="entry name" value="GMC_OxRdtase_N"/>
</dbReference>
<dbReference type="Pfam" id="PF05199">
    <property type="entry name" value="GMC_oxred_C"/>
    <property type="match status" value="1"/>
</dbReference>
<dbReference type="PANTHER" id="PTHR11552">
    <property type="entry name" value="GLUCOSE-METHANOL-CHOLINE GMC OXIDOREDUCTASE"/>
    <property type="match status" value="1"/>
</dbReference>
<keyword evidence="3 4" id="KW-0274">FAD</keyword>
<evidence type="ECO:0000259" key="6">
    <source>
        <dbReference type="PROSITE" id="PS00623"/>
    </source>
</evidence>
<dbReference type="GeneID" id="28830992"/>
<dbReference type="PANTHER" id="PTHR11552:SF115">
    <property type="entry name" value="DEHYDROGENASE XPTC-RELATED"/>
    <property type="match status" value="1"/>
</dbReference>
<dbReference type="GO" id="GO:0044550">
    <property type="term" value="P:secondary metabolite biosynthetic process"/>
    <property type="evidence" value="ECO:0007669"/>
    <property type="project" value="TreeGrafter"/>
</dbReference>
<feature type="active site" description="Proton donor" evidence="2">
    <location>
        <position position="575"/>
    </location>
</feature>
<dbReference type="InterPro" id="IPR012132">
    <property type="entry name" value="GMC_OxRdtase"/>
</dbReference>
<dbReference type="Gene3D" id="3.50.50.60">
    <property type="entry name" value="FAD/NAD(P)-binding domain"/>
    <property type="match status" value="1"/>
</dbReference>
<reference evidence="7 8" key="1">
    <citation type="submission" date="2015-10" db="EMBL/GenBank/DDBJ databases">
        <title>Full genome of DAOMC 229536 Phialocephala scopiformis, a fungal endophyte of spruce producing the potent anti-insectan compound rugulosin.</title>
        <authorList>
            <consortium name="DOE Joint Genome Institute"/>
            <person name="Walker A.K."/>
            <person name="Frasz S.L."/>
            <person name="Seifert K.A."/>
            <person name="Miller J.D."/>
            <person name="Mondo S.J."/>
            <person name="Labutti K."/>
            <person name="Lipzen A."/>
            <person name="Dockter R."/>
            <person name="Kennedy M."/>
            <person name="Grigoriev I.V."/>
            <person name="Spatafora J.W."/>
        </authorList>
    </citation>
    <scope>NUCLEOTIDE SEQUENCE [LARGE SCALE GENOMIC DNA]</scope>
    <source>
        <strain evidence="7 8">CBS 120377</strain>
    </source>
</reference>
<evidence type="ECO:0000256" key="1">
    <source>
        <dbReference type="ARBA" id="ARBA00010790"/>
    </source>
</evidence>
<dbReference type="GO" id="GO:0016614">
    <property type="term" value="F:oxidoreductase activity, acting on CH-OH group of donors"/>
    <property type="evidence" value="ECO:0007669"/>
    <property type="project" value="InterPro"/>
</dbReference>
<feature type="binding site" evidence="3">
    <location>
        <begin position="67"/>
        <end position="68"/>
    </location>
    <ligand>
        <name>FAD</name>
        <dbReference type="ChEBI" id="CHEBI:57692"/>
    </ligand>
</feature>
<feature type="active site" description="Proton acceptor" evidence="2">
    <location>
        <position position="618"/>
    </location>
</feature>
<dbReference type="RefSeq" id="XP_018068234.1">
    <property type="nucleotide sequence ID" value="XM_018221266.1"/>
</dbReference>
<comment type="similarity">
    <text evidence="1 4">Belongs to the GMC oxidoreductase family.</text>
</comment>
<evidence type="ECO:0000256" key="5">
    <source>
        <dbReference type="SAM" id="SignalP"/>
    </source>
</evidence>
<dbReference type="SUPFAM" id="SSF51905">
    <property type="entry name" value="FAD/NAD(P)-binding domain"/>
    <property type="match status" value="1"/>
</dbReference>
<keyword evidence="5" id="KW-0732">Signal</keyword>
<protein>
    <submittedName>
        <fullName evidence="7">Alcohol oxidase</fullName>
    </submittedName>
</protein>
<dbReference type="Proteomes" id="UP000070700">
    <property type="component" value="Unassembled WGS sequence"/>
</dbReference>
<keyword evidence="4" id="KW-0285">Flavoprotein</keyword>
<evidence type="ECO:0000256" key="2">
    <source>
        <dbReference type="PIRSR" id="PIRSR000137-1"/>
    </source>
</evidence>
<dbReference type="PIRSF" id="PIRSF000137">
    <property type="entry name" value="Alcohol_oxidase"/>
    <property type="match status" value="1"/>
</dbReference>
<accession>A0A194X1M0</accession>
<feature type="chain" id="PRO_5008267773" evidence="5">
    <location>
        <begin position="22"/>
        <end position="645"/>
    </location>
</feature>
<dbReference type="Gene3D" id="3.30.560.10">
    <property type="entry name" value="Glucose Oxidase, domain 3"/>
    <property type="match status" value="1"/>
</dbReference>
<dbReference type="InterPro" id="IPR007867">
    <property type="entry name" value="GMC_OxRtase_C"/>
</dbReference>
<sequence>MRPRIFLLWVSSSLIFTTTFARSFSSAFLFLIELCVILATPAQQPPDVNFEAAQNQTYDYIIVGGGTSGLVVANRLSEDPSISVLVIENGYIDNRPATSIPYLATILNTGDMYDIFSAPVPNLGNQSFRVAVGNVVGGGTIVNGMLWDRGSDADYDAWEKLGNKGWGWADLAPYFKKTNNFTAPSEQTKEYFNITYDESAYGNGPVQVTISSFQDPDLKIFFASYREDGLPMPQEGYISPLGAYWGPNDTNNVTATRCHARASYYDPIQSRPNLKLLTGTRANQILFDDGAELIANGVQMISRVDNSVGKVYATKEVILAAGGVFTSHLLMLSGIGPKDVLEAANITVKKDLPAVGSNYQDHSPMTMNFNLSNLAFPNGYSLSQNATFNASAAIQYEQTRTGPWASGRGIAVAFLPFKLFSANYQNITSKISLQNPLDFLPARYTKEKTLLAGFQKQREILTEQFLGDTSAAGEVPIQAWGVQNTVLEKPLSRGTITLNNTDPEAFPIVQYNTLMNPIDKEILCELVRWNRKHWAGAALAHYSPVETAPGPQYVTDDEIIQGALSLGILSSTFAHSSGACALMPEELGGCVDTELQVYGVKGLSVDDASIIPMIPATHLQATVYAIAERASDIIKSRWSGHDVVK</sequence>
<organism evidence="7 8">
    <name type="scientific">Mollisia scopiformis</name>
    <name type="common">Conifer needle endophyte fungus</name>
    <name type="synonym">Phialocephala scopiformis</name>
    <dbReference type="NCBI Taxonomy" id="149040"/>
    <lineage>
        <taxon>Eukaryota</taxon>
        <taxon>Fungi</taxon>
        <taxon>Dikarya</taxon>
        <taxon>Ascomycota</taxon>
        <taxon>Pezizomycotina</taxon>
        <taxon>Leotiomycetes</taxon>
        <taxon>Helotiales</taxon>
        <taxon>Mollisiaceae</taxon>
        <taxon>Mollisia</taxon>
    </lineage>
</organism>
<feature type="binding site" evidence="3">
    <location>
        <position position="135"/>
    </location>
    <ligand>
        <name>FAD</name>
        <dbReference type="ChEBI" id="CHEBI:57692"/>
    </ligand>
</feature>
<feature type="signal peptide" evidence="5">
    <location>
        <begin position="1"/>
        <end position="21"/>
    </location>
</feature>
<dbReference type="AlphaFoldDB" id="A0A194X1M0"/>
<evidence type="ECO:0000313" key="8">
    <source>
        <dbReference type="Proteomes" id="UP000070700"/>
    </source>
</evidence>
<dbReference type="Pfam" id="PF00732">
    <property type="entry name" value="GMC_oxred_N"/>
    <property type="match status" value="1"/>
</dbReference>
<evidence type="ECO:0000313" key="7">
    <source>
        <dbReference type="EMBL" id="KUJ13879.1"/>
    </source>
</evidence>
<proteinExistence type="inferred from homology"/>
<keyword evidence="8" id="KW-1185">Reference proteome</keyword>
<dbReference type="KEGG" id="psco:LY89DRAFT_753204"/>
<evidence type="ECO:0000256" key="4">
    <source>
        <dbReference type="RuleBase" id="RU003968"/>
    </source>
</evidence>
<dbReference type="PROSITE" id="PS00623">
    <property type="entry name" value="GMC_OXRED_1"/>
    <property type="match status" value="1"/>
</dbReference>
<feature type="domain" description="Glucose-methanol-choline oxidoreductase N-terminal" evidence="6">
    <location>
        <begin position="133"/>
        <end position="156"/>
    </location>
</feature>
<dbReference type="EMBL" id="KQ947421">
    <property type="protein sequence ID" value="KUJ13879.1"/>
    <property type="molecule type" value="Genomic_DNA"/>
</dbReference>
<dbReference type="OrthoDB" id="269227at2759"/>
<gene>
    <name evidence="7" type="ORF">LY89DRAFT_753204</name>
</gene>
<dbReference type="InParanoid" id="A0A194X1M0"/>